<feature type="transmembrane region" description="Helical" evidence="7">
    <location>
        <begin position="465"/>
        <end position="484"/>
    </location>
</feature>
<evidence type="ECO:0000256" key="3">
    <source>
        <dbReference type="ARBA" id="ARBA00022692"/>
    </source>
</evidence>
<dbReference type="PROSITE" id="PS00610">
    <property type="entry name" value="NA_NEUROTRAN_SYMP_1"/>
    <property type="match status" value="1"/>
</dbReference>
<sequence>MLKEREKFGSRLGFILVSAGCAVGLGNVWKFPYICGENGGAAFVLIYLVFLAILGFPIMCAEFTVGRGSGKGAARAFEELETKGSKWHHFKWVSVVGSYVLMAFYTMVAGWMLYYAWREARGSLAGLEPDEVSGAFGTMLSQPGTMTIWMIVAVLLSFGVCVLGLQKGVEKITKVMMLLLLILIVVLAVHSLVLPNASEGVKFYMVPNLDAIKSRGLGPVIFDAMTHAFFTLSVGIGAMEIFGSYLKKDRTIGGEAVNIILIDTFVALMAGFIIIPACFAYGVAPGAGPSLLFITLPNIFNHMAGGRIWGTAFFVFMSFAALSTVIAVFENIIAFYIDLKGFSRKKVVAGNVIFMILLSLPAVLGFNKLAAFQPIGPGSSIMDLEDFLVSYNLLPLGSMIFVLFCTKKNGWGWEGFRKEANEGKGPKLPEWLRFYMSYILPAIIVVVYLKGYYDTFKPRGTGYLVGWMIFACVLLLAIFGIANYKKKDA</sequence>
<evidence type="ECO:0000256" key="4">
    <source>
        <dbReference type="ARBA" id="ARBA00022989"/>
    </source>
</evidence>
<keyword evidence="2 6" id="KW-0813">Transport</keyword>
<evidence type="ECO:0000313" key="8">
    <source>
        <dbReference type="EMBL" id="MSC57522.1"/>
    </source>
</evidence>
<feature type="transmembrane region" description="Helical" evidence="7">
    <location>
        <begin position="41"/>
        <end position="65"/>
    </location>
</feature>
<dbReference type="InterPro" id="IPR047218">
    <property type="entry name" value="YocR/YhdH-like"/>
</dbReference>
<dbReference type="SUPFAM" id="SSF161070">
    <property type="entry name" value="SNF-like"/>
    <property type="match status" value="1"/>
</dbReference>
<dbReference type="CDD" id="cd10336">
    <property type="entry name" value="SLC6sbd_Tyt1-Like"/>
    <property type="match status" value="1"/>
</dbReference>
<dbReference type="GO" id="GO:0015293">
    <property type="term" value="F:symporter activity"/>
    <property type="evidence" value="ECO:0007669"/>
    <property type="project" value="UniProtKB-KW"/>
</dbReference>
<comment type="subcellular location">
    <subcellularLocation>
        <location evidence="1">Membrane</location>
        <topology evidence="1">Multi-pass membrane protein</topology>
    </subcellularLocation>
</comment>
<keyword evidence="5 7" id="KW-0472">Membrane</keyword>
<evidence type="ECO:0000256" key="2">
    <source>
        <dbReference type="ARBA" id="ARBA00022448"/>
    </source>
</evidence>
<dbReference type="EMBL" id="WKRD01000006">
    <property type="protein sequence ID" value="MSC57522.1"/>
    <property type="molecule type" value="Genomic_DNA"/>
</dbReference>
<protein>
    <recommendedName>
        <fullName evidence="6">Transporter</fullName>
    </recommendedName>
</protein>
<feature type="transmembrane region" description="Helical" evidence="7">
    <location>
        <begin position="92"/>
        <end position="117"/>
    </location>
</feature>
<dbReference type="PRINTS" id="PR00176">
    <property type="entry name" value="NANEUSMPORT"/>
</dbReference>
<dbReference type="PANTHER" id="PTHR42948">
    <property type="entry name" value="TRANSPORTER"/>
    <property type="match status" value="1"/>
</dbReference>
<dbReference type="NCBIfam" id="NF037979">
    <property type="entry name" value="Na_transp"/>
    <property type="match status" value="1"/>
</dbReference>
<evidence type="ECO:0000313" key="10">
    <source>
        <dbReference type="EMBL" id="RHD08941.1"/>
    </source>
</evidence>
<dbReference type="Pfam" id="PF00209">
    <property type="entry name" value="SNF"/>
    <property type="match status" value="2"/>
</dbReference>
<dbReference type="Proteomes" id="UP000481964">
    <property type="component" value="Unassembled WGS sequence"/>
</dbReference>
<accession>A0A413YWZ2</accession>
<feature type="transmembrane region" description="Helical" evidence="7">
    <location>
        <begin position="308"/>
        <end position="336"/>
    </location>
</feature>
<gene>
    <name evidence="10" type="ORF">DW811_06925</name>
    <name evidence="9" type="ORF">DW858_05980</name>
    <name evidence="8" type="ORF">GKE48_08710</name>
</gene>
<dbReference type="EMBL" id="QSHM01000005">
    <property type="protein sequence ID" value="RHC13601.1"/>
    <property type="molecule type" value="Genomic_DNA"/>
</dbReference>
<dbReference type="Proteomes" id="UP000285844">
    <property type="component" value="Unassembled WGS sequence"/>
</dbReference>
<evidence type="ECO:0000313" key="13">
    <source>
        <dbReference type="Proteomes" id="UP000481964"/>
    </source>
</evidence>
<reference evidence="8 13" key="2">
    <citation type="journal article" date="2019" name="Nat. Med.">
        <title>A library of human gut bacterial isolates paired with longitudinal multiomics data enables mechanistic microbiome research.</title>
        <authorList>
            <person name="Poyet M."/>
            <person name="Groussin M."/>
            <person name="Gibbons S.M."/>
            <person name="Avila-Pacheco J."/>
            <person name="Jiang X."/>
            <person name="Kearney S.M."/>
            <person name="Perrotta A.R."/>
            <person name="Berdy B."/>
            <person name="Zhao S."/>
            <person name="Lieberman T.D."/>
            <person name="Swanson P.K."/>
            <person name="Smith M."/>
            <person name="Roesemann S."/>
            <person name="Alexander J.E."/>
            <person name="Rich S.A."/>
            <person name="Livny J."/>
            <person name="Vlamakis H."/>
            <person name="Clish C."/>
            <person name="Bullock K."/>
            <person name="Deik A."/>
            <person name="Scott J."/>
            <person name="Pierce K.A."/>
            <person name="Xavier R.J."/>
            <person name="Alm E.J."/>
        </authorList>
    </citation>
    <scope>NUCLEOTIDE SEQUENCE [LARGE SCALE GENOMIC DNA]</scope>
    <source>
        <strain evidence="8 13">BIOML-A1</strain>
    </source>
</reference>
<comment type="similarity">
    <text evidence="6">Belongs to the sodium:neurotransmitter symporter (SNF) (TC 2.A.22) family.</text>
</comment>
<reference evidence="11 12" key="1">
    <citation type="submission" date="2018-08" db="EMBL/GenBank/DDBJ databases">
        <title>A genome reference for cultivated species of the human gut microbiota.</title>
        <authorList>
            <person name="Zou Y."/>
            <person name="Xue W."/>
            <person name="Luo G."/>
        </authorList>
    </citation>
    <scope>NUCLEOTIDE SEQUENCE [LARGE SCALE GENOMIC DNA]</scope>
    <source>
        <strain evidence="10 11">AM32-2AC</strain>
        <strain evidence="9 12">AM37-3BH</strain>
    </source>
</reference>
<evidence type="ECO:0000313" key="12">
    <source>
        <dbReference type="Proteomes" id="UP000285844"/>
    </source>
</evidence>
<evidence type="ECO:0000256" key="5">
    <source>
        <dbReference type="ARBA" id="ARBA00023136"/>
    </source>
</evidence>
<dbReference type="GO" id="GO:0016020">
    <property type="term" value="C:membrane"/>
    <property type="evidence" value="ECO:0007669"/>
    <property type="project" value="UniProtKB-SubCell"/>
</dbReference>
<keyword evidence="4 7" id="KW-1133">Transmembrane helix</keyword>
<dbReference type="PROSITE" id="PS50267">
    <property type="entry name" value="NA_NEUROTRAN_SYMP_3"/>
    <property type="match status" value="1"/>
</dbReference>
<evidence type="ECO:0000256" key="6">
    <source>
        <dbReference type="RuleBase" id="RU003732"/>
    </source>
</evidence>
<name>A0A413YWZ2_9FIRM</name>
<dbReference type="Proteomes" id="UP000284794">
    <property type="component" value="Unassembled WGS sequence"/>
</dbReference>
<dbReference type="AlphaFoldDB" id="A0A413YWZ2"/>
<keyword evidence="6" id="KW-0769">Symport</keyword>
<feature type="transmembrane region" description="Helical" evidence="7">
    <location>
        <begin position="434"/>
        <end position="453"/>
    </location>
</feature>
<evidence type="ECO:0000256" key="1">
    <source>
        <dbReference type="ARBA" id="ARBA00004141"/>
    </source>
</evidence>
<feature type="transmembrane region" description="Helical" evidence="7">
    <location>
        <begin position="12"/>
        <end position="29"/>
    </location>
</feature>
<feature type="transmembrane region" description="Helical" evidence="7">
    <location>
        <begin position="260"/>
        <end position="284"/>
    </location>
</feature>
<feature type="transmembrane region" description="Helical" evidence="7">
    <location>
        <begin position="217"/>
        <end position="239"/>
    </location>
</feature>
<comment type="caution">
    <text evidence="9">The sequence shown here is derived from an EMBL/GenBank/DDBJ whole genome shotgun (WGS) entry which is preliminary data.</text>
</comment>
<feature type="transmembrane region" description="Helical" evidence="7">
    <location>
        <begin position="387"/>
        <end position="406"/>
    </location>
</feature>
<organism evidence="9 12">
    <name type="scientific">Lachnospira eligens</name>
    <dbReference type="NCBI Taxonomy" id="39485"/>
    <lineage>
        <taxon>Bacteria</taxon>
        <taxon>Bacillati</taxon>
        <taxon>Bacillota</taxon>
        <taxon>Clostridia</taxon>
        <taxon>Lachnospirales</taxon>
        <taxon>Lachnospiraceae</taxon>
        <taxon>Lachnospira</taxon>
    </lineage>
</organism>
<feature type="transmembrane region" description="Helical" evidence="7">
    <location>
        <begin position="348"/>
        <end position="367"/>
    </location>
</feature>
<dbReference type="EMBL" id="QSIS01000007">
    <property type="protein sequence ID" value="RHD08941.1"/>
    <property type="molecule type" value="Genomic_DNA"/>
</dbReference>
<proteinExistence type="inferred from homology"/>
<dbReference type="PANTHER" id="PTHR42948:SF1">
    <property type="entry name" value="TRANSPORTER"/>
    <property type="match status" value="1"/>
</dbReference>
<evidence type="ECO:0000313" key="9">
    <source>
        <dbReference type="EMBL" id="RHC13601.1"/>
    </source>
</evidence>
<dbReference type="InterPro" id="IPR037272">
    <property type="entry name" value="SNS_sf"/>
</dbReference>
<feature type="transmembrane region" description="Helical" evidence="7">
    <location>
        <begin position="177"/>
        <end position="197"/>
    </location>
</feature>
<feature type="transmembrane region" description="Helical" evidence="7">
    <location>
        <begin position="146"/>
        <end position="165"/>
    </location>
</feature>
<dbReference type="InterPro" id="IPR000175">
    <property type="entry name" value="Na/ntran_symport"/>
</dbReference>
<evidence type="ECO:0000256" key="7">
    <source>
        <dbReference type="SAM" id="Phobius"/>
    </source>
</evidence>
<keyword evidence="3 6" id="KW-0812">Transmembrane</keyword>
<evidence type="ECO:0000313" key="11">
    <source>
        <dbReference type="Proteomes" id="UP000284794"/>
    </source>
</evidence>